<reference evidence="3 4" key="2">
    <citation type="journal article" date="2011" name="ISME J.">
        <title>RNA-seq reveals cooperative metabolic interactions between two termite-gut spirochete species in co-culture.</title>
        <authorList>
            <person name="Rosenthal A.Z."/>
            <person name="Matson E.G."/>
            <person name="Eldar A."/>
            <person name="Leadbetter J.R."/>
        </authorList>
    </citation>
    <scope>NUCLEOTIDE SEQUENCE [LARGE SCALE GENOMIC DNA]</scope>
    <source>
        <strain evidence="4">ATCC BAA-888 / DSM 13862 / ZAS-9</strain>
    </source>
</reference>
<dbReference type="RefSeq" id="WP_015713022.1">
    <property type="nucleotide sequence ID" value="NC_015577.1"/>
</dbReference>
<keyword evidence="1" id="KW-0175">Coiled coil</keyword>
<dbReference type="EMBL" id="CP001841">
    <property type="protein sequence ID" value="AEF81271.1"/>
    <property type="molecule type" value="Genomic_DNA"/>
</dbReference>
<gene>
    <name evidence="3" type="ordered locus">TREAZ_2500</name>
</gene>
<dbReference type="STRING" id="545695.TREAZ_2500"/>
<evidence type="ECO:0000313" key="3">
    <source>
        <dbReference type="EMBL" id="AEF81271.1"/>
    </source>
</evidence>
<dbReference type="Proteomes" id="UP000009222">
    <property type="component" value="Chromosome"/>
</dbReference>
<dbReference type="AlphaFoldDB" id="F5YF63"/>
<evidence type="ECO:0000313" key="4">
    <source>
        <dbReference type="Proteomes" id="UP000009222"/>
    </source>
</evidence>
<evidence type="ECO:0000256" key="2">
    <source>
        <dbReference type="SAM" id="Phobius"/>
    </source>
</evidence>
<dbReference type="InParanoid" id="F5YF63"/>
<keyword evidence="2" id="KW-0812">Transmembrane</keyword>
<keyword evidence="2" id="KW-1133">Transmembrane helix</keyword>
<feature type="transmembrane region" description="Helical" evidence="2">
    <location>
        <begin position="629"/>
        <end position="650"/>
    </location>
</feature>
<sequence length="756" mass="83537">MADVTFDADFKVNLSDLKAGVVDAEKSFGEVARKAQEADKKIKTAFSGGTNELKKFSVAGISVGKIFSAGGALGIGIQLVNAAVQKGIKAWQEYRQSLKDAADASESFASINETLGLSFESNEKTLRNLTEAEKQRMQALGGAAEAQKDLDRELKEGFITQEEYDKSRLQNLQKIIMETGKLFDEEAKLKPDIELFNTKAVDRYNNKVAGIATSLSQAREEYTKLSETMGKADPLTNVSTDKERLAIEKQITDERQKQLAAHRAMLGQAQQLRDSYNGLLVEEAKLNERYFETEENKQKALLGALELERELFDINRARREAELKASQAYKDADSYFKNSMLGDLNAAMDIQDRIMKMEIDAQKLQVELGKADDAYDRGIERLKSAKGIYEIKKEINELYNINGAKVKDILEDEKYIYEFSKNQLTLEREKEKERSKLLDLMDAEQEEYYDMETQFLQGKLEAEYFRKIYDAKIEGVKELASAISEGVGYFSEFGQSILEMTNAIAQEQIQIIQDNLAKLMESLDEQRNRALEAAGFIATTSAEGLEESMQAAMDSGDERLIYLEKRRQEELKINKDFDAKERAEQEKAKREIAEIEYKQAMAQWTMQVAMVPAQIAAAIMQGFAQAGPFAGAVGAAVMATVGAAQLAALLSSMPRKQFAKGGAFVDGKQVFAQGGAFSQGVVSTPTDFSIGQMGEAGPEAIMPLAQTADGSLGIRAAGGGPDTIIVQSILDGQVIGETVVDLMNRGQLPPLNGSYQ</sequence>
<dbReference type="eggNOG" id="COG5281">
    <property type="taxonomic scope" value="Bacteria"/>
</dbReference>
<feature type="coiled-coil region" evidence="1">
    <location>
        <begin position="304"/>
        <end position="367"/>
    </location>
</feature>
<keyword evidence="2" id="KW-0472">Membrane</keyword>
<reference evidence="4" key="1">
    <citation type="submission" date="2009-12" db="EMBL/GenBank/DDBJ databases">
        <title>Complete sequence of Treponema azotonutricium strain ZAS-9.</title>
        <authorList>
            <person name="Tetu S.G."/>
            <person name="Matson E."/>
            <person name="Ren Q."/>
            <person name="Seshadri R."/>
            <person name="Elbourne L."/>
            <person name="Hassan K.A."/>
            <person name="Durkin A."/>
            <person name="Radune D."/>
            <person name="Mohamoud Y."/>
            <person name="Shay R."/>
            <person name="Jin S."/>
            <person name="Zhang X."/>
            <person name="Lucey K."/>
            <person name="Ballor N.R."/>
            <person name="Ottesen E."/>
            <person name="Rosenthal R."/>
            <person name="Allen A."/>
            <person name="Leadbetter J.R."/>
            <person name="Paulsen I.T."/>
        </authorList>
    </citation>
    <scope>NUCLEOTIDE SEQUENCE [LARGE SCALE GENOMIC DNA]</scope>
    <source>
        <strain evidence="4">ATCC BAA-888 / DSM 13862 / ZAS-9</strain>
    </source>
</reference>
<feature type="coiled-coil region" evidence="1">
    <location>
        <begin position="502"/>
        <end position="529"/>
    </location>
</feature>
<dbReference type="OrthoDB" id="363355at2"/>
<organism evidence="3 4">
    <name type="scientific">Leadbettera azotonutricia (strain ATCC BAA-888 / DSM 13862 / ZAS-9)</name>
    <name type="common">Treponema azotonutricium</name>
    <dbReference type="NCBI Taxonomy" id="545695"/>
    <lineage>
        <taxon>Bacteria</taxon>
        <taxon>Pseudomonadati</taxon>
        <taxon>Spirochaetota</taxon>
        <taxon>Spirochaetia</taxon>
        <taxon>Spirochaetales</taxon>
        <taxon>Breznakiellaceae</taxon>
        <taxon>Leadbettera</taxon>
    </lineage>
</organism>
<protein>
    <submittedName>
        <fullName evidence="3">Putative phage tail tape measure protein lambda</fullName>
    </submittedName>
</protein>
<keyword evidence="4" id="KW-1185">Reference proteome</keyword>
<name>F5YF63_LEAAZ</name>
<dbReference type="HOGENOM" id="CLU_368388_0_0_12"/>
<accession>F5YF63</accession>
<dbReference type="KEGG" id="taz:TREAZ_2500"/>
<evidence type="ECO:0000256" key="1">
    <source>
        <dbReference type="SAM" id="Coils"/>
    </source>
</evidence>
<proteinExistence type="predicted"/>